<reference evidence="2 3" key="1">
    <citation type="submission" date="2018-06" db="EMBL/GenBank/DDBJ databases">
        <title>The draft genome sequence of Crocinitomix sp. SM1701.</title>
        <authorList>
            <person name="Zhang X."/>
        </authorList>
    </citation>
    <scope>NUCLEOTIDE SEQUENCE [LARGE SCALE GENOMIC DNA]</scope>
    <source>
        <strain evidence="2 3">SM1701</strain>
    </source>
</reference>
<feature type="transmembrane region" description="Helical" evidence="1">
    <location>
        <begin position="65"/>
        <end position="83"/>
    </location>
</feature>
<protein>
    <submittedName>
        <fullName evidence="2">Uncharacterized protein</fullName>
    </submittedName>
</protein>
<dbReference type="RefSeq" id="WP_111062934.1">
    <property type="nucleotide sequence ID" value="NZ_JBHUCU010000016.1"/>
</dbReference>
<evidence type="ECO:0000256" key="1">
    <source>
        <dbReference type="SAM" id="Phobius"/>
    </source>
</evidence>
<feature type="transmembrane region" description="Helical" evidence="1">
    <location>
        <begin position="114"/>
        <end position="135"/>
    </location>
</feature>
<accession>A0A2W1N1H4</accession>
<evidence type="ECO:0000313" key="2">
    <source>
        <dbReference type="EMBL" id="PZE17410.1"/>
    </source>
</evidence>
<dbReference type="Proteomes" id="UP000249248">
    <property type="component" value="Unassembled WGS sequence"/>
</dbReference>
<dbReference type="AlphaFoldDB" id="A0A2W1N1H4"/>
<keyword evidence="1" id="KW-0812">Transmembrane</keyword>
<comment type="caution">
    <text evidence="2">The sequence shown here is derived from an EMBL/GenBank/DDBJ whole genome shotgun (WGS) entry which is preliminary data.</text>
</comment>
<organism evidence="2 3">
    <name type="scientific">Putridiphycobacter roseus</name>
    <dbReference type="NCBI Taxonomy" id="2219161"/>
    <lineage>
        <taxon>Bacteria</taxon>
        <taxon>Pseudomonadati</taxon>
        <taxon>Bacteroidota</taxon>
        <taxon>Flavobacteriia</taxon>
        <taxon>Flavobacteriales</taxon>
        <taxon>Crocinitomicaceae</taxon>
        <taxon>Putridiphycobacter</taxon>
    </lineage>
</organism>
<keyword evidence="1" id="KW-1133">Transmembrane helix</keyword>
<keyword evidence="3" id="KW-1185">Reference proteome</keyword>
<keyword evidence="1" id="KW-0472">Membrane</keyword>
<feature type="transmembrane region" description="Helical" evidence="1">
    <location>
        <begin position="41"/>
        <end position="59"/>
    </location>
</feature>
<sequence>MESDFNKWQNLWQQEKSSPLDIDALTIRLHKLERITQYQRLLFLSVTVYAIYAMLTHLSLNGYNLIAFILLAVAMLFMLVPLFNNRLKDYGVDNQQYINNRIKYLKGKILIPKLYFLIFIVLFTAALNIAFIGLWEQESVYYSLFFHAISLLILLVLLLLRKIGVKNYEKEILPLIASLTKLNKEE</sequence>
<name>A0A2W1N1H4_9FLAO</name>
<dbReference type="OrthoDB" id="1430040at2"/>
<dbReference type="EMBL" id="QKSB01000004">
    <property type="protein sequence ID" value="PZE17410.1"/>
    <property type="molecule type" value="Genomic_DNA"/>
</dbReference>
<proteinExistence type="predicted"/>
<gene>
    <name evidence="2" type="ORF">DNU06_09065</name>
</gene>
<feature type="transmembrane region" description="Helical" evidence="1">
    <location>
        <begin position="141"/>
        <end position="160"/>
    </location>
</feature>
<evidence type="ECO:0000313" key="3">
    <source>
        <dbReference type="Proteomes" id="UP000249248"/>
    </source>
</evidence>